<dbReference type="Proteomes" id="UP000712281">
    <property type="component" value="Unassembled WGS sequence"/>
</dbReference>
<proteinExistence type="predicted"/>
<dbReference type="EMBL" id="QGKW02002228">
    <property type="protein sequence ID" value="KAF2539611.1"/>
    <property type="molecule type" value="Genomic_DNA"/>
</dbReference>
<dbReference type="AlphaFoldDB" id="A0A8S9G209"/>
<gene>
    <name evidence="1" type="ORF">F2Q68_00021901</name>
</gene>
<evidence type="ECO:0000313" key="1">
    <source>
        <dbReference type="EMBL" id="KAF2539611.1"/>
    </source>
</evidence>
<sequence>MHGFMSYSTFWKNSVATLRPNGTHAWSLRIDRAGRALGCYVATELGSILVATYVSVTLGQLVFDPTEN</sequence>
<accession>A0A8S9G209</accession>
<protein>
    <submittedName>
        <fullName evidence="1">Uncharacterized protein</fullName>
    </submittedName>
</protein>
<reference evidence="1" key="1">
    <citation type="submission" date="2019-12" db="EMBL/GenBank/DDBJ databases">
        <title>Genome sequencing and annotation of Brassica cretica.</title>
        <authorList>
            <person name="Studholme D.J."/>
            <person name="Sarris P.F."/>
        </authorList>
    </citation>
    <scope>NUCLEOTIDE SEQUENCE</scope>
    <source>
        <strain evidence="1">PFS-001/15</strain>
        <tissue evidence="1">Leaf</tissue>
    </source>
</reference>
<comment type="caution">
    <text evidence="1">The sequence shown here is derived from an EMBL/GenBank/DDBJ whole genome shotgun (WGS) entry which is preliminary data.</text>
</comment>
<name>A0A8S9G209_BRACR</name>
<evidence type="ECO:0000313" key="2">
    <source>
        <dbReference type="Proteomes" id="UP000712281"/>
    </source>
</evidence>
<organism evidence="1 2">
    <name type="scientific">Brassica cretica</name>
    <name type="common">Mustard</name>
    <dbReference type="NCBI Taxonomy" id="69181"/>
    <lineage>
        <taxon>Eukaryota</taxon>
        <taxon>Viridiplantae</taxon>
        <taxon>Streptophyta</taxon>
        <taxon>Embryophyta</taxon>
        <taxon>Tracheophyta</taxon>
        <taxon>Spermatophyta</taxon>
        <taxon>Magnoliopsida</taxon>
        <taxon>eudicotyledons</taxon>
        <taxon>Gunneridae</taxon>
        <taxon>Pentapetalae</taxon>
        <taxon>rosids</taxon>
        <taxon>malvids</taxon>
        <taxon>Brassicales</taxon>
        <taxon>Brassicaceae</taxon>
        <taxon>Brassiceae</taxon>
        <taxon>Brassica</taxon>
    </lineage>
</organism>